<protein>
    <submittedName>
        <fullName evidence="3">Rhophilin-2</fullName>
    </submittedName>
</protein>
<feature type="domain" description="REM-1" evidence="2">
    <location>
        <begin position="23"/>
        <end position="98"/>
    </location>
</feature>
<dbReference type="GO" id="GO:0051497">
    <property type="term" value="P:negative regulation of stress fiber assembly"/>
    <property type="evidence" value="ECO:0007669"/>
    <property type="project" value="TreeGrafter"/>
</dbReference>
<organism evidence="3 4">
    <name type="scientific">Orchesella cincta</name>
    <name type="common">Springtail</name>
    <name type="synonym">Podura cincta</name>
    <dbReference type="NCBI Taxonomy" id="48709"/>
    <lineage>
        <taxon>Eukaryota</taxon>
        <taxon>Metazoa</taxon>
        <taxon>Ecdysozoa</taxon>
        <taxon>Arthropoda</taxon>
        <taxon>Hexapoda</taxon>
        <taxon>Collembola</taxon>
        <taxon>Entomobryomorpha</taxon>
        <taxon>Entomobryoidea</taxon>
        <taxon>Orchesellidae</taxon>
        <taxon>Orchesellinae</taxon>
        <taxon>Orchesella</taxon>
    </lineage>
</organism>
<reference evidence="3 4" key="1">
    <citation type="journal article" date="2016" name="Genome Biol. Evol.">
        <title>Gene Family Evolution Reflects Adaptation to Soil Environmental Stressors in the Genome of the Collembolan Orchesella cincta.</title>
        <authorList>
            <person name="Faddeeva-Vakhrusheva A."/>
            <person name="Derks M.F."/>
            <person name="Anvar S.Y."/>
            <person name="Agamennone V."/>
            <person name="Suring W."/>
            <person name="Smit S."/>
            <person name="van Straalen N.M."/>
            <person name="Roelofs D."/>
        </authorList>
    </citation>
    <scope>NUCLEOTIDE SEQUENCE [LARGE SCALE GENOMIC DNA]</scope>
    <source>
        <tissue evidence="3">Mixed pool</tissue>
    </source>
</reference>
<accession>A0A1D2NK07</accession>
<gene>
    <name evidence="3" type="ORF">Ocin01_01149</name>
</gene>
<proteinExistence type="predicted"/>
<dbReference type="Pfam" id="PF02185">
    <property type="entry name" value="HR1"/>
    <property type="match status" value="1"/>
</dbReference>
<dbReference type="STRING" id="48709.A0A1D2NK07"/>
<dbReference type="PROSITE" id="PS51860">
    <property type="entry name" value="REM_1"/>
    <property type="match status" value="1"/>
</dbReference>
<dbReference type="SUPFAM" id="SSF46585">
    <property type="entry name" value="HR1 repeat"/>
    <property type="match status" value="1"/>
</dbReference>
<name>A0A1D2NK07_ORCCI</name>
<evidence type="ECO:0000313" key="4">
    <source>
        <dbReference type="Proteomes" id="UP000094527"/>
    </source>
</evidence>
<evidence type="ECO:0000313" key="3">
    <source>
        <dbReference type="EMBL" id="ODN05567.1"/>
    </source>
</evidence>
<sequence>MLGWETPLSNRNICNNGWAVWGNDPCRATCRGSLQTRRSQLNREIHREMRLRAGAENLLKATSNRTVKETATLELSFVNSHLQLLREQLAEINGCLEAYQGQG</sequence>
<dbReference type="InterPro" id="IPR036274">
    <property type="entry name" value="HR1_rpt_sf"/>
</dbReference>
<dbReference type="InterPro" id="IPR047138">
    <property type="entry name" value="RHPN1_2"/>
</dbReference>
<comment type="caution">
    <text evidence="3">The sequence shown here is derived from an EMBL/GenBank/DDBJ whole genome shotgun (WGS) entry which is preliminary data.</text>
</comment>
<dbReference type="OMA" id="NICNNGW"/>
<dbReference type="SMART" id="SM00742">
    <property type="entry name" value="Hr1"/>
    <property type="match status" value="1"/>
</dbReference>
<dbReference type="EMBL" id="LJIJ01000021">
    <property type="protein sequence ID" value="ODN05567.1"/>
    <property type="molecule type" value="Genomic_DNA"/>
</dbReference>
<dbReference type="PANTHER" id="PTHR23031">
    <property type="entry name" value="RHOPHILIN"/>
    <property type="match status" value="1"/>
</dbReference>
<dbReference type="AlphaFoldDB" id="A0A1D2NK07"/>
<keyword evidence="4" id="KW-1185">Reference proteome</keyword>
<dbReference type="PANTHER" id="PTHR23031:SF15">
    <property type="entry name" value="LD12055P"/>
    <property type="match status" value="1"/>
</dbReference>
<evidence type="ECO:0000256" key="1">
    <source>
        <dbReference type="PROSITE-ProRule" id="PRU01207"/>
    </source>
</evidence>
<dbReference type="Gene3D" id="1.10.287.160">
    <property type="entry name" value="HR1 repeat"/>
    <property type="match status" value="1"/>
</dbReference>
<dbReference type="GO" id="GO:0007165">
    <property type="term" value="P:signal transduction"/>
    <property type="evidence" value="ECO:0007669"/>
    <property type="project" value="InterPro"/>
</dbReference>
<dbReference type="Proteomes" id="UP000094527">
    <property type="component" value="Unassembled WGS sequence"/>
</dbReference>
<dbReference type="OrthoDB" id="64867at2759"/>
<dbReference type="InterPro" id="IPR011072">
    <property type="entry name" value="HR1_rho-bd"/>
</dbReference>
<keyword evidence="1" id="KW-0175">Coiled coil</keyword>
<evidence type="ECO:0000259" key="2">
    <source>
        <dbReference type="PROSITE" id="PS51860"/>
    </source>
</evidence>